<name>A0ABR9EIV5_9GAMM</name>
<reference evidence="6 7" key="1">
    <citation type="submission" date="2015-03" db="EMBL/GenBank/DDBJ databases">
        <title>Genome sequence of Pseudoalteromonas aurantia.</title>
        <authorList>
            <person name="Xie B.-B."/>
            <person name="Rong J.-C."/>
            <person name="Qin Q.-L."/>
            <person name="Zhang Y.-Z."/>
        </authorList>
    </citation>
    <scope>NUCLEOTIDE SEQUENCE [LARGE SCALE GENOMIC DNA]</scope>
    <source>
        <strain evidence="6 7">208</strain>
    </source>
</reference>
<gene>
    <name evidence="6" type="ORF">PAUR_b1022</name>
</gene>
<dbReference type="Gene3D" id="1.10.10.60">
    <property type="entry name" value="Homeodomain-like"/>
    <property type="match status" value="1"/>
</dbReference>
<accession>A0ABR9EIV5</accession>
<evidence type="ECO:0000313" key="7">
    <source>
        <dbReference type="Proteomes" id="UP000615755"/>
    </source>
</evidence>
<dbReference type="InterPro" id="IPR009057">
    <property type="entry name" value="Homeodomain-like_sf"/>
</dbReference>
<dbReference type="SUPFAM" id="SSF46689">
    <property type="entry name" value="Homeodomain-like"/>
    <property type="match status" value="1"/>
</dbReference>
<dbReference type="RefSeq" id="WP_192509927.1">
    <property type="nucleotide sequence ID" value="NZ_AQGV01000015.1"/>
</dbReference>
<keyword evidence="3" id="KW-0804">Transcription</keyword>
<evidence type="ECO:0000259" key="5">
    <source>
        <dbReference type="PROSITE" id="PS50977"/>
    </source>
</evidence>
<proteinExistence type="predicted"/>
<evidence type="ECO:0000256" key="3">
    <source>
        <dbReference type="ARBA" id="ARBA00023163"/>
    </source>
</evidence>
<feature type="domain" description="HTH tetR-type" evidence="5">
    <location>
        <begin position="5"/>
        <end position="65"/>
    </location>
</feature>
<dbReference type="EMBL" id="AQGV01000015">
    <property type="protein sequence ID" value="MBE0370898.1"/>
    <property type="molecule type" value="Genomic_DNA"/>
</dbReference>
<protein>
    <recommendedName>
        <fullName evidence="5">HTH tetR-type domain-containing protein</fullName>
    </recommendedName>
</protein>
<dbReference type="Proteomes" id="UP000615755">
    <property type="component" value="Unassembled WGS sequence"/>
</dbReference>
<dbReference type="PROSITE" id="PS50977">
    <property type="entry name" value="HTH_TETR_2"/>
    <property type="match status" value="1"/>
</dbReference>
<keyword evidence="7" id="KW-1185">Reference proteome</keyword>
<dbReference type="InterPro" id="IPR001647">
    <property type="entry name" value="HTH_TetR"/>
</dbReference>
<dbReference type="PANTHER" id="PTHR47506:SF6">
    <property type="entry name" value="HTH-TYPE TRANSCRIPTIONAL REPRESSOR NEMR"/>
    <property type="match status" value="1"/>
</dbReference>
<dbReference type="Gene3D" id="1.10.357.10">
    <property type="entry name" value="Tetracycline Repressor, domain 2"/>
    <property type="match status" value="1"/>
</dbReference>
<evidence type="ECO:0000256" key="1">
    <source>
        <dbReference type="ARBA" id="ARBA00023015"/>
    </source>
</evidence>
<keyword evidence="2 4" id="KW-0238">DNA-binding</keyword>
<dbReference type="InterPro" id="IPR036271">
    <property type="entry name" value="Tet_transcr_reg_TetR-rel_C_sf"/>
</dbReference>
<evidence type="ECO:0000313" key="6">
    <source>
        <dbReference type="EMBL" id="MBE0370898.1"/>
    </source>
</evidence>
<keyword evidence="1" id="KW-0805">Transcription regulation</keyword>
<dbReference type="PANTHER" id="PTHR47506">
    <property type="entry name" value="TRANSCRIPTIONAL REGULATORY PROTEIN"/>
    <property type="match status" value="1"/>
</dbReference>
<sequence>MGKGKQTKQQILATALNVATATSLNDLTIGGLATITGLSKSGLFGHFNSKENLQLEVLEYAQSIFTDAVIQPTVNMNSAMEKLLTTVECWLNWYRSQGSSCIFVSTSVEFDDQPGAIQDLVKKRLQQWLEYLTQLAQTAANEGQMKGDARQFVFELYSLYLGSQQMVWVGFEDEQHTRFKCALSALIQRYQ</sequence>
<evidence type="ECO:0000256" key="4">
    <source>
        <dbReference type="PROSITE-ProRule" id="PRU00335"/>
    </source>
</evidence>
<organism evidence="6 7">
    <name type="scientific">Pseudoalteromonas aurantia 208</name>
    <dbReference type="NCBI Taxonomy" id="1314867"/>
    <lineage>
        <taxon>Bacteria</taxon>
        <taxon>Pseudomonadati</taxon>
        <taxon>Pseudomonadota</taxon>
        <taxon>Gammaproteobacteria</taxon>
        <taxon>Alteromonadales</taxon>
        <taxon>Pseudoalteromonadaceae</taxon>
        <taxon>Pseudoalteromonas</taxon>
    </lineage>
</organism>
<evidence type="ECO:0000256" key="2">
    <source>
        <dbReference type="ARBA" id="ARBA00023125"/>
    </source>
</evidence>
<comment type="caution">
    <text evidence="6">The sequence shown here is derived from an EMBL/GenBank/DDBJ whole genome shotgun (WGS) entry which is preliminary data.</text>
</comment>
<dbReference type="SUPFAM" id="SSF48498">
    <property type="entry name" value="Tetracyclin repressor-like, C-terminal domain"/>
    <property type="match status" value="1"/>
</dbReference>
<dbReference type="Pfam" id="PF16925">
    <property type="entry name" value="TetR_C_13"/>
    <property type="match status" value="1"/>
</dbReference>
<feature type="DNA-binding region" description="H-T-H motif" evidence="4">
    <location>
        <begin position="28"/>
        <end position="47"/>
    </location>
</feature>
<dbReference type="InterPro" id="IPR011075">
    <property type="entry name" value="TetR_C"/>
</dbReference>